<dbReference type="EMBL" id="ANIY01001532">
    <property type="protein sequence ID" value="ETP46366.1"/>
    <property type="molecule type" value="Genomic_DNA"/>
</dbReference>
<evidence type="ECO:0000313" key="2">
    <source>
        <dbReference type="Proteomes" id="UP000018948"/>
    </source>
</evidence>
<name>W2ZHB0_PHYNI</name>
<comment type="caution">
    <text evidence="1">The sequence shown here is derived from an EMBL/GenBank/DDBJ whole genome shotgun (WGS) entry which is preliminary data.</text>
</comment>
<protein>
    <submittedName>
        <fullName evidence="1">Uncharacterized protein</fullName>
    </submittedName>
</protein>
<reference evidence="1 2" key="1">
    <citation type="submission" date="2013-11" db="EMBL/GenBank/DDBJ databases">
        <title>The Genome Sequence of Phytophthora parasitica P10297.</title>
        <authorList>
            <consortium name="The Broad Institute Genomics Platform"/>
            <person name="Russ C."/>
            <person name="Tyler B."/>
            <person name="Panabieres F."/>
            <person name="Shan W."/>
            <person name="Tripathy S."/>
            <person name="Grunwald N."/>
            <person name="Machado M."/>
            <person name="Johnson C.S."/>
            <person name="Walker B."/>
            <person name="Young S.K."/>
            <person name="Zeng Q."/>
            <person name="Gargeya S."/>
            <person name="Fitzgerald M."/>
            <person name="Haas B."/>
            <person name="Abouelleil A."/>
            <person name="Allen A.W."/>
            <person name="Alvarado L."/>
            <person name="Arachchi H.M."/>
            <person name="Berlin A.M."/>
            <person name="Chapman S.B."/>
            <person name="Gainer-Dewar J."/>
            <person name="Goldberg J."/>
            <person name="Griggs A."/>
            <person name="Gujja S."/>
            <person name="Hansen M."/>
            <person name="Howarth C."/>
            <person name="Imamovic A."/>
            <person name="Ireland A."/>
            <person name="Larimer J."/>
            <person name="McCowan C."/>
            <person name="Murphy C."/>
            <person name="Pearson M."/>
            <person name="Poon T.W."/>
            <person name="Priest M."/>
            <person name="Roberts A."/>
            <person name="Saif S."/>
            <person name="Shea T."/>
            <person name="Sisk P."/>
            <person name="Sykes S."/>
            <person name="Wortman J."/>
            <person name="Nusbaum C."/>
            <person name="Birren B."/>
        </authorList>
    </citation>
    <scope>NUCLEOTIDE SEQUENCE [LARGE SCALE GENOMIC DNA]</scope>
    <source>
        <strain evidence="1 2">P10297</strain>
    </source>
</reference>
<proteinExistence type="predicted"/>
<organism evidence="1 2">
    <name type="scientific">Phytophthora nicotianae P10297</name>
    <dbReference type="NCBI Taxonomy" id="1317064"/>
    <lineage>
        <taxon>Eukaryota</taxon>
        <taxon>Sar</taxon>
        <taxon>Stramenopiles</taxon>
        <taxon>Oomycota</taxon>
        <taxon>Peronosporomycetes</taxon>
        <taxon>Peronosporales</taxon>
        <taxon>Peronosporaceae</taxon>
        <taxon>Phytophthora</taxon>
    </lineage>
</organism>
<dbReference type="AlphaFoldDB" id="W2ZHB0"/>
<accession>W2ZHB0</accession>
<evidence type="ECO:0000313" key="1">
    <source>
        <dbReference type="EMBL" id="ETP46366.1"/>
    </source>
</evidence>
<dbReference type="Proteomes" id="UP000018948">
    <property type="component" value="Unassembled WGS sequence"/>
</dbReference>
<sequence length="143" mass="15989">MVGCHDGDGAEFETMVSSMQKLQRWNTLSPSWLTIRRRSSRAHKRPRRRPSVGCPTISLHCTLPVEDGLEALANGRATASLYTHPRLHSASLGFLGGLHKRRFLYDGASAQSSVLRALRAASWRSHYLLARLFESLSRDGVFN</sequence>
<dbReference type="OrthoDB" id="10548822at2759"/>
<gene>
    <name evidence="1" type="ORF">F442_07372</name>
</gene>